<dbReference type="Pfam" id="PF11453">
    <property type="entry name" value="DUF2950"/>
    <property type="match status" value="1"/>
</dbReference>
<dbReference type="Proteomes" id="UP000184485">
    <property type="component" value="Unassembled WGS sequence"/>
</dbReference>
<name>A0A1M4VB36_9HYPH</name>
<dbReference type="RefSeq" id="WP_073051341.1">
    <property type="nucleotide sequence ID" value="NZ_FQUP01000001.1"/>
</dbReference>
<organism evidence="2 3">
    <name type="scientific">Kaistia soli DSM 19436</name>
    <dbReference type="NCBI Taxonomy" id="1122133"/>
    <lineage>
        <taxon>Bacteria</taxon>
        <taxon>Pseudomonadati</taxon>
        <taxon>Pseudomonadota</taxon>
        <taxon>Alphaproteobacteria</taxon>
        <taxon>Hyphomicrobiales</taxon>
        <taxon>Kaistiaceae</taxon>
        <taxon>Kaistia</taxon>
    </lineage>
</organism>
<accession>A0A1M4VB36</accession>
<proteinExistence type="predicted"/>
<dbReference type="STRING" id="1122133.SAMN02745157_0657"/>
<dbReference type="InterPro" id="IPR021556">
    <property type="entry name" value="DUF2950"/>
</dbReference>
<evidence type="ECO:0000256" key="1">
    <source>
        <dbReference type="SAM" id="SignalP"/>
    </source>
</evidence>
<evidence type="ECO:0000313" key="2">
    <source>
        <dbReference type="EMBL" id="SHE66152.1"/>
    </source>
</evidence>
<sequence>MRIFVTIRTAVILGVLAVSPAALAETVFTSPEAAATALVDAAKAPGSGKLDAIFGGAANALLSSGDADADARNLADFINLAGRGQSAVDGDGGRKVLVFGEGGWRFPIPLKAEGAGWTFDIAAGRQHVSDLTIGENELVAIGACADFVAAQNEYFQALHDDQPVQQFARRLVSTPGRHDGLYWEPSSPSDRSPLGDRIVAAAVAASDDPAAPRSYHGYRFKILTRQGAAAPGGAYDYLVGGRMLAGYAMLAWPADWGESGIMTFFCDQRGTVYERNLGPTTREVALALRTFNPSPSWQVVSP</sequence>
<dbReference type="EMBL" id="FQUP01000001">
    <property type="protein sequence ID" value="SHE66152.1"/>
    <property type="molecule type" value="Genomic_DNA"/>
</dbReference>
<gene>
    <name evidence="2" type="ORF">SAMN02745157_0657</name>
</gene>
<keyword evidence="1" id="KW-0732">Signal</keyword>
<dbReference type="AlphaFoldDB" id="A0A1M4VB36"/>
<feature type="signal peptide" evidence="1">
    <location>
        <begin position="1"/>
        <end position="24"/>
    </location>
</feature>
<feature type="chain" id="PRO_5013132779" description="DUF2950 domain-containing protein" evidence="1">
    <location>
        <begin position="25"/>
        <end position="302"/>
    </location>
</feature>
<protein>
    <recommendedName>
        <fullName evidence="4">DUF2950 domain-containing protein</fullName>
    </recommendedName>
</protein>
<evidence type="ECO:0000313" key="3">
    <source>
        <dbReference type="Proteomes" id="UP000184485"/>
    </source>
</evidence>
<evidence type="ECO:0008006" key="4">
    <source>
        <dbReference type="Google" id="ProtNLM"/>
    </source>
</evidence>
<keyword evidence="3" id="KW-1185">Reference proteome</keyword>
<dbReference type="OrthoDB" id="108782at2"/>
<reference evidence="2 3" key="1">
    <citation type="submission" date="2016-11" db="EMBL/GenBank/DDBJ databases">
        <authorList>
            <person name="Jaros S."/>
            <person name="Januszkiewicz K."/>
            <person name="Wedrychowicz H."/>
        </authorList>
    </citation>
    <scope>NUCLEOTIDE SEQUENCE [LARGE SCALE GENOMIC DNA]</scope>
    <source>
        <strain evidence="2 3">DSM 19436</strain>
    </source>
</reference>